<evidence type="ECO:0000313" key="2">
    <source>
        <dbReference type="EMBL" id="RPE27370.1"/>
    </source>
</evidence>
<comment type="caution">
    <text evidence="2">The sequence shown here is derived from an EMBL/GenBank/DDBJ whole genome shotgun (WGS) entry which is preliminary data.</text>
</comment>
<dbReference type="EMBL" id="RKQG01000004">
    <property type="protein sequence ID" value="RPE27238.1"/>
    <property type="molecule type" value="Genomic_DNA"/>
</dbReference>
<gene>
    <name evidence="1" type="ORF">EDD38_7382</name>
    <name evidence="2" type="ORF">EDD38_7515</name>
</gene>
<sequence length="146" mass="15984">MADRPTPFTDPWMAAEATRWAARFTTPDRALAAAREALTTFGLLPGFHTGLARFEAAVRAHAAHHATLPATVWVRQEGEMPGSGTYATEAAARHHSAAAYAEQTDTDQALLTWHHNGVHLELHDEDGEPTDWTLHEQPVLTAEQEA</sequence>
<evidence type="ECO:0000313" key="3">
    <source>
        <dbReference type="Proteomes" id="UP000266906"/>
    </source>
</evidence>
<organism evidence="2 3">
    <name type="scientific">Kitasatospora cineracea</name>
    <dbReference type="NCBI Taxonomy" id="88074"/>
    <lineage>
        <taxon>Bacteria</taxon>
        <taxon>Bacillati</taxon>
        <taxon>Actinomycetota</taxon>
        <taxon>Actinomycetes</taxon>
        <taxon>Kitasatosporales</taxon>
        <taxon>Streptomycetaceae</taxon>
        <taxon>Kitasatospora</taxon>
    </lineage>
</organism>
<dbReference type="EMBL" id="RKQG01000004">
    <property type="protein sequence ID" value="RPE27370.1"/>
    <property type="molecule type" value="Genomic_DNA"/>
</dbReference>
<reference evidence="2 3" key="1">
    <citation type="submission" date="2018-11" db="EMBL/GenBank/DDBJ databases">
        <title>Sequencing the genomes of 1000 actinobacteria strains.</title>
        <authorList>
            <person name="Klenk H.-P."/>
        </authorList>
    </citation>
    <scope>NUCLEOTIDE SEQUENCE [LARGE SCALE GENOMIC DNA]</scope>
    <source>
        <strain evidence="2 3">DSM 44781</strain>
    </source>
</reference>
<proteinExistence type="predicted"/>
<protein>
    <submittedName>
        <fullName evidence="2">Uncharacterized protein</fullName>
    </submittedName>
</protein>
<accession>A0A3N4RK11</accession>
<dbReference type="AlphaFoldDB" id="A0A3N4RK11"/>
<keyword evidence="3" id="KW-1185">Reference proteome</keyword>
<dbReference type="RefSeq" id="WP_123821596.1">
    <property type="nucleotide sequence ID" value="NZ_RKQG01000004.1"/>
</dbReference>
<name>A0A3N4RK11_9ACTN</name>
<dbReference type="Proteomes" id="UP000266906">
    <property type="component" value="Unassembled WGS sequence"/>
</dbReference>
<evidence type="ECO:0000313" key="1">
    <source>
        <dbReference type="EMBL" id="RPE27238.1"/>
    </source>
</evidence>